<feature type="transmembrane region" description="Helical" evidence="1">
    <location>
        <begin position="91"/>
        <end position="115"/>
    </location>
</feature>
<evidence type="ECO:0000313" key="3">
    <source>
        <dbReference type="Proteomes" id="UP000241362"/>
    </source>
</evidence>
<keyword evidence="1" id="KW-0472">Membrane</keyword>
<dbReference type="RefSeq" id="WP_107672896.1">
    <property type="nucleotide sequence ID" value="NZ_PZKE01000005.1"/>
</dbReference>
<keyword evidence="3" id="KW-1185">Reference proteome</keyword>
<dbReference type="AlphaFoldDB" id="A0A2T4JB56"/>
<evidence type="ECO:0000313" key="2">
    <source>
        <dbReference type="EMBL" id="PTE15121.1"/>
    </source>
</evidence>
<keyword evidence="1" id="KW-0812">Transmembrane</keyword>
<dbReference type="Proteomes" id="UP000241362">
    <property type="component" value="Unassembled WGS sequence"/>
</dbReference>
<sequence length="119" mass="11698">MAKRLAFLLIAAGLIGFGALRQFGTPAVPAADRARCEAIVAELYQGSPETIATMAASCGDAGMVAMMDARKAGDGASEAAASVAAANRSDIVGTLINCALIGAGIGALGAAFGAARRKA</sequence>
<keyword evidence="1" id="KW-1133">Transmembrane helix</keyword>
<accession>A0A2T4JB56</accession>
<evidence type="ECO:0000256" key="1">
    <source>
        <dbReference type="SAM" id="Phobius"/>
    </source>
</evidence>
<dbReference type="EMBL" id="PZKE01000005">
    <property type="protein sequence ID" value="PTE15121.1"/>
    <property type="molecule type" value="Genomic_DNA"/>
</dbReference>
<reference evidence="2 3" key="1">
    <citation type="submission" date="2018-03" db="EMBL/GenBank/DDBJ databases">
        <title>Rhodobacter blasticus.</title>
        <authorList>
            <person name="Meyer T.E."/>
            <person name="Miller S."/>
            <person name="Lodha T."/>
            <person name="Gandham S."/>
            <person name="Chintalapati S."/>
            <person name="Chintalapati V.R."/>
        </authorList>
    </citation>
    <scope>NUCLEOTIDE SEQUENCE [LARGE SCALE GENOMIC DNA]</scope>
    <source>
        <strain evidence="2 3">DSM 2131</strain>
    </source>
</reference>
<organism evidence="2 3">
    <name type="scientific">Fuscovulum blasticum DSM 2131</name>
    <dbReference type="NCBI Taxonomy" id="1188250"/>
    <lineage>
        <taxon>Bacteria</taxon>
        <taxon>Pseudomonadati</taxon>
        <taxon>Pseudomonadota</taxon>
        <taxon>Alphaproteobacteria</taxon>
        <taxon>Rhodobacterales</taxon>
        <taxon>Paracoccaceae</taxon>
        <taxon>Pseudogemmobacter</taxon>
    </lineage>
</organism>
<comment type="caution">
    <text evidence="2">The sequence shown here is derived from an EMBL/GenBank/DDBJ whole genome shotgun (WGS) entry which is preliminary data.</text>
</comment>
<gene>
    <name evidence="2" type="ORF">C5F44_07575</name>
</gene>
<proteinExistence type="predicted"/>
<name>A0A2T4JB56_FUSBL</name>
<protein>
    <submittedName>
        <fullName evidence="2">Uncharacterized protein</fullName>
    </submittedName>
</protein>